<evidence type="ECO:0000256" key="2">
    <source>
        <dbReference type="ARBA" id="ARBA00003921"/>
    </source>
</evidence>
<evidence type="ECO:0000256" key="18">
    <source>
        <dbReference type="ARBA" id="ARBA00048914"/>
    </source>
</evidence>
<keyword evidence="7 19" id="KW-0963">Cytoplasm</keyword>
<protein>
    <recommendedName>
        <fullName evidence="6 19">UDP-N-acetylenolpyruvoylglucosamine reductase</fullName>
        <ecNumber evidence="5 19">1.3.1.98</ecNumber>
    </recommendedName>
    <alternativeName>
        <fullName evidence="17 19">UDP-N-acetylmuramate dehydrogenase</fullName>
    </alternativeName>
</protein>
<gene>
    <name evidence="19 21" type="primary">murB</name>
    <name evidence="21" type="ORF">DAY19_05060</name>
</gene>
<comment type="cofactor">
    <cofactor evidence="1 19">
        <name>FAD</name>
        <dbReference type="ChEBI" id="CHEBI:57692"/>
    </cofactor>
</comment>
<dbReference type="SUPFAM" id="SSF56176">
    <property type="entry name" value="FAD-binding/transporter-associated domain-like"/>
    <property type="match status" value="1"/>
</dbReference>
<sequence length="305" mass="34637">MTEMNNLKLLLKDISDIEVEIRKDLSRYSTMKVKSFGNLITIKSVNALKSVVKKLSDNGMTYHLLGLGANQLLNEEIKRPIIHLDFSYDKTIFDSYHDSYILPASIKLSTLTSHASKFGNKRWEVITGIPATLGGAVFMNAGTGLGWINEIVKRVWYIDKEGTEHIYEVDESSFSYRQNNFLRPGDVVYQVELVSHGQDPELGKKIRDYLLVRNKTQPLREKTCGSVFKNITNKERTCTAGRFVDILNLKGLQVGGVRVSNLHGNFMENFNEASASDVKELIKLVQDELLLQYGLRFEPEVRIDN</sequence>
<name>A0ABY0INU0_9BACT</name>
<dbReference type="InterPro" id="IPR011601">
    <property type="entry name" value="MurB_C"/>
</dbReference>
<keyword evidence="9 19" id="KW-0285">Flavoprotein</keyword>
<dbReference type="PANTHER" id="PTHR21071:SF4">
    <property type="entry name" value="UDP-N-ACETYLENOLPYRUVOYLGLUCOSAMINE REDUCTASE"/>
    <property type="match status" value="1"/>
</dbReference>
<evidence type="ECO:0000256" key="8">
    <source>
        <dbReference type="ARBA" id="ARBA00022618"/>
    </source>
</evidence>
<comment type="function">
    <text evidence="2 19">Cell wall formation.</text>
</comment>
<dbReference type="HAMAP" id="MF_00037">
    <property type="entry name" value="MurB"/>
    <property type="match status" value="1"/>
</dbReference>
<dbReference type="InterPro" id="IPR003170">
    <property type="entry name" value="MurB"/>
</dbReference>
<keyword evidence="11 19" id="KW-0521">NADP</keyword>
<feature type="active site" evidence="19">
    <location>
        <position position="177"/>
    </location>
</feature>
<evidence type="ECO:0000256" key="7">
    <source>
        <dbReference type="ARBA" id="ARBA00022490"/>
    </source>
</evidence>
<evidence type="ECO:0000256" key="16">
    <source>
        <dbReference type="ARBA" id="ARBA00023316"/>
    </source>
</evidence>
<keyword evidence="15 19" id="KW-0131">Cell cycle</keyword>
<accession>A0ABY0INU0</accession>
<keyword evidence="8 19" id="KW-0132">Cell division</keyword>
<evidence type="ECO:0000256" key="13">
    <source>
        <dbReference type="ARBA" id="ARBA00022984"/>
    </source>
</evidence>
<reference evidence="22" key="1">
    <citation type="journal article" date="2019" name="Int. J. Syst. Evol. Microbiol.">
        <title>Halobacteriovorax valvorus sp. nov., a novel prokaryotic predator isolated from coastal seawater of China.</title>
        <authorList>
            <person name="Chen M.-X."/>
        </authorList>
    </citation>
    <scope>NUCLEOTIDE SEQUENCE [LARGE SCALE GENOMIC DNA]</scope>
    <source>
        <strain evidence="22">BL9</strain>
    </source>
</reference>
<keyword evidence="10 19" id="KW-0274">FAD</keyword>
<evidence type="ECO:0000256" key="1">
    <source>
        <dbReference type="ARBA" id="ARBA00001974"/>
    </source>
</evidence>
<dbReference type="InterPro" id="IPR036318">
    <property type="entry name" value="FAD-bd_PCMH-like_sf"/>
</dbReference>
<dbReference type="Gene3D" id="3.30.43.10">
    <property type="entry name" value="Uridine Diphospho-n-acetylenolpyruvylglucosamine Reductase, domain 2"/>
    <property type="match status" value="1"/>
</dbReference>
<comment type="caution">
    <text evidence="21">The sequence shown here is derived from an EMBL/GenBank/DDBJ whole genome shotgun (WGS) entry which is preliminary data.</text>
</comment>
<comment type="similarity">
    <text evidence="19">Belongs to the MurB family.</text>
</comment>
<evidence type="ECO:0000313" key="22">
    <source>
        <dbReference type="Proteomes" id="UP000443582"/>
    </source>
</evidence>
<dbReference type="GO" id="GO:0008762">
    <property type="term" value="F:UDP-N-acetylmuramate dehydrogenase activity"/>
    <property type="evidence" value="ECO:0007669"/>
    <property type="project" value="UniProtKB-EC"/>
</dbReference>
<feature type="active site" evidence="19">
    <location>
        <position position="300"/>
    </location>
</feature>
<keyword evidence="12 19" id="KW-0133">Cell shape</keyword>
<keyword evidence="14 19" id="KW-0560">Oxidoreductase</keyword>
<organism evidence="21 22">
    <name type="scientific">Halobacteriovorax vibrionivorans</name>
    <dbReference type="NCBI Taxonomy" id="2152716"/>
    <lineage>
        <taxon>Bacteria</taxon>
        <taxon>Pseudomonadati</taxon>
        <taxon>Bdellovibrionota</taxon>
        <taxon>Bacteriovoracia</taxon>
        <taxon>Bacteriovoracales</taxon>
        <taxon>Halobacteriovoraceae</taxon>
        <taxon>Halobacteriovorax</taxon>
    </lineage>
</organism>
<dbReference type="InterPro" id="IPR016167">
    <property type="entry name" value="FAD-bd_PCMH_sub1"/>
</dbReference>
<dbReference type="Proteomes" id="UP000443582">
    <property type="component" value="Unassembled WGS sequence"/>
</dbReference>
<dbReference type="EC" id="1.3.1.98" evidence="5 19"/>
<dbReference type="Gene3D" id="3.90.78.10">
    <property type="entry name" value="UDP-N-acetylenolpyruvoylglucosamine reductase, C-terminal domain"/>
    <property type="match status" value="1"/>
</dbReference>
<feature type="active site" description="Proton donor" evidence="19">
    <location>
        <position position="226"/>
    </location>
</feature>
<evidence type="ECO:0000256" key="4">
    <source>
        <dbReference type="ARBA" id="ARBA00004752"/>
    </source>
</evidence>
<keyword evidence="16 19" id="KW-0961">Cell wall biogenesis/degradation</keyword>
<evidence type="ECO:0000256" key="14">
    <source>
        <dbReference type="ARBA" id="ARBA00023002"/>
    </source>
</evidence>
<comment type="pathway">
    <text evidence="4 19">Cell wall biogenesis; peptidoglycan biosynthesis.</text>
</comment>
<evidence type="ECO:0000256" key="17">
    <source>
        <dbReference type="ARBA" id="ARBA00031026"/>
    </source>
</evidence>
<dbReference type="Pfam" id="PF02873">
    <property type="entry name" value="MurB_C"/>
    <property type="match status" value="1"/>
</dbReference>
<evidence type="ECO:0000256" key="3">
    <source>
        <dbReference type="ARBA" id="ARBA00004496"/>
    </source>
</evidence>
<keyword evidence="13 19" id="KW-0573">Peptidoglycan synthesis</keyword>
<proteinExistence type="inferred from homology"/>
<dbReference type="SUPFAM" id="SSF56194">
    <property type="entry name" value="Uridine diphospho-N-Acetylenolpyruvylglucosamine reductase, MurB, C-terminal domain"/>
    <property type="match status" value="1"/>
</dbReference>
<comment type="catalytic activity">
    <reaction evidence="18 19">
        <text>UDP-N-acetyl-alpha-D-muramate + NADP(+) = UDP-N-acetyl-3-O-(1-carboxyvinyl)-alpha-D-glucosamine + NADPH + H(+)</text>
        <dbReference type="Rhea" id="RHEA:12248"/>
        <dbReference type="ChEBI" id="CHEBI:15378"/>
        <dbReference type="ChEBI" id="CHEBI:57783"/>
        <dbReference type="ChEBI" id="CHEBI:58349"/>
        <dbReference type="ChEBI" id="CHEBI:68483"/>
        <dbReference type="ChEBI" id="CHEBI:70757"/>
        <dbReference type="EC" id="1.3.1.98"/>
    </reaction>
</comment>
<dbReference type="EMBL" id="QDKL01000001">
    <property type="protein sequence ID" value="RZF23139.1"/>
    <property type="molecule type" value="Genomic_DNA"/>
</dbReference>
<dbReference type="Gene3D" id="3.30.465.10">
    <property type="match status" value="1"/>
</dbReference>
<evidence type="ECO:0000256" key="6">
    <source>
        <dbReference type="ARBA" id="ARBA00015188"/>
    </source>
</evidence>
<evidence type="ECO:0000256" key="11">
    <source>
        <dbReference type="ARBA" id="ARBA00022857"/>
    </source>
</evidence>
<evidence type="ECO:0000256" key="5">
    <source>
        <dbReference type="ARBA" id="ARBA00012518"/>
    </source>
</evidence>
<evidence type="ECO:0000256" key="15">
    <source>
        <dbReference type="ARBA" id="ARBA00023306"/>
    </source>
</evidence>
<dbReference type="NCBIfam" id="TIGR00179">
    <property type="entry name" value="murB"/>
    <property type="match status" value="1"/>
</dbReference>
<dbReference type="InterPro" id="IPR016169">
    <property type="entry name" value="FAD-bd_PCMH_sub2"/>
</dbReference>
<evidence type="ECO:0000256" key="10">
    <source>
        <dbReference type="ARBA" id="ARBA00022827"/>
    </source>
</evidence>
<evidence type="ECO:0000256" key="12">
    <source>
        <dbReference type="ARBA" id="ARBA00022960"/>
    </source>
</evidence>
<evidence type="ECO:0000256" key="19">
    <source>
        <dbReference type="HAMAP-Rule" id="MF_00037"/>
    </source>
</evidence>
<comment type="subcellular location">
    <subcellularLocation>
        <location evidence="3 19">Cytoplasm</location>
    </subcellularLocation>
</comment>
<evidence type="ECO:0000256" key="9">
    <source>
        <dbReference type="ARBA" id="ARBA00022630"/>
    </source>
</evidence>
<evidence type="ECO:0000259" key="20">
    <source>
        <dbReference type="Pfam" id="PF02873"/>
    </source>
</evidence>
<dbReference type="InterPro" id="IPR036635">
    <property type="entry name" value="MurB_C_sf"/>
</dbReference>
<feature type="domain" description="UDP-N-acetylenolpyruvoylglucosamine reductase C-terminal" evidence="20">
    <location>
        <begin position="204"/>
        <end position="303"/>
    </location>
</feature>
<dbReference type="PANTHER" id="PTHR21071">
    <property type="entry name" value="UDP-N-ACETYLENOLPYRUVOYLGLUCOSAMINE REDUCTASE"/>
    <property type="match status" value="1"/>
</dbReference>
<evidence type="ECO:0000313" key="21">
    <source>
        <dbReference type="EMBL" id="RZF23139.1"/>
    </source>
</evidence>
<keyword evidence="22" id="KW-1185">Reference proteome</keyword>